<accession>A0A6J6P716</accession>
<dbReference type="InterPro" id="IPR008000">
    <property type="entry name" value="Rham/fucose_mutarotase"/>
</dbReference>
<protein>
    <submittedName>
        <fullName evidence="1">Unannotated protein</fullName>
    </submittedName>
</protein>
<dbReference type="PANTHER" id="PTHR34389">
    <property type="entry name" value="L-RHAMNOSE MUTAROTASE"/>
    <property type="match status" value="1"/>
</dbReference>
<dbReference type="Gene3D" id="3.30.70.100">
    <property type="match status" value="1"/>
</dbReference>
<dbReference type="GO" id="GO:0019301">
    <property type="term" value="P:rhamnose catabolic process"/>
    <property type="evidence" value="ECO:0007669"/>
    <property type="project" value="TreeGrafter"/>
</dbReference>
<reference evidence="1" key="1">
    <citation type="submission" date="2020-05" db="EMBL/GenBank/DDBJ databases">
        <authorList>
            <person name="Chiriac C."/>
            <person name="Salcher M."/>
            <person name="Ghai R."/>
            <person name="Kavagutti S V."/>
        </authorList>
    </citation>
    <scope>NUCLEOTIDE SEQUENCE</scope>
</reference>
<proteinExistence type="predicted"/>
<dbReference type="InterPro" id="IPR011008">
    <property type="entry name" value="Dimeric_a/b-barrel"/>
</dbReference>
<sequence>MERVCFRMFIKLDRVDEYEAEHQQVWPEVLDALRKSGWHNYSIFLNKKDGCLITYCEFENFKESLDSIAREEISLKWQARMVEYFVPVPGLKPADAFDQFVELFHLA</sequence>
<dbReference type="Pfam" id="PF05336">
    <property type="entry name" value="rhaM"/>
    <property type="match status" value="1"/>
</dbReference>
<organism evidence="1">
    <name type="scientific">freshwater metagenome</name>
    <dbReference type="NCBI Taxonomy" id="449393"/>
    <lineage>
        <taxon>unclassified sequences</taxon>
        <taxon>metagenomes</taxon>
        <taxon>ecological metagenomes</taxon>
    </lineage>
</organism>
<dbReference type="AlphaFoldDB" id="A0A6J6P716"/>
<dbReference type="SUPFAM" id="SSF54909">
    <property type="entry name" value="Dimeric alpha+beta barrel"/>
    <property type="match status" value="1"/>
</dbReference>
<evidence type="ECO:0000313" key="2">
    <source>
        <dbReference type="EMBL" id="CAB4774958.1"/>
    </source>
</evidence>
<dbReference type="EMBL" id="CAEZXH010000127">
    <property type="protein sequence ID" value="CAB4695241.1"/>
    <property type="molecule type" value="Genomic_DNA"/>
</dbReference>
<dbReference type="GO" id="GO:0016857">
    <property type="term" value="F:racemase and epimerase activity, acting on carbohydrates and derivatives"/>
    <property type="evidence" value="ECO:0007669"/>
    <property type="project" value="InterPro"/>
</dbReference>
<dbReference type="EMBL" id="CAEZZS010000020">
    <property type="protein sequence ID" value="CAB4774958.1"/>
    <property type="molecule type" value="Genomic_DNA"/>
</dbReference>
<name>A0A6J6P716_9ZZZZ</name>
<gene>
    <name evidence="1" type="ORF">UFOPK2360_01352</name>
    <name evidence="2" type="ORF">UFOPK2922_00590</name>
</gene>
<dbReference type="PANTHER" id="PTHR34389:SF2">
    <property type="entry name" value="L-RHAMNOSE MUTAROTASE"/>
    <property type="match status" value="1"/>
</dbReference>
<evidence type="ECO:0000313" key="1">
    <source>
        <dbReference type="EMBL" id="CAB4695241.1"/>
    </source>
</evidence>